<dbReference type="PANTHER" id="PTHR15414:SF0">
    <property type="entry name" value="ENDOPLASMIC RETICULUM LECTIN 1"/>
    <property type="match status" value="1"/>
</dbReference>
<feature type="region of interest" description="Disordered" evidence="8">
    <location>
        <begin position="491"/>
        <end position="586"/>
    </location>
</feature>
<evidence type="ECO:0000256" key="5">
    <source>
        <dbReference type="ARBA" id="ARBA00022734"/>
    </source>
</evidence>
<dbReference type="InterPro" id="IPR009011">
    <property type="entry name" value="Man6P_isomerase_rcpt-bd_dom_sf"/>
</dbReference>
<evidence type="ECO:0000256" key="7">
    <source>
        <dbReference type="ARBA" id="ARBA00023157"/>
    </source>
</evidence>
<gene>
    <name evidence="11" type="ORF">CcCBS67573_g05756</name>
</gene>
<feature type="compositionally biased region" description="Basic and acidic residues" evidence="8">
    <location>
        <begin position="567"/>
        <end position="576"/>
    </location>
</feature>
<dbReference type="Pfam" id="PF07915">
    <property type="entry name" value="PRKCSH"/>
    <property type="match status" value="1"/>
</dbReference>
<dbReference type="GO" id="GO:0030246">
    <property type="term" value="F:carbohydrate binding"/>
    <property type="evidence" value="ECO:0007669"/>
    <property type="project" value="UniProtKB-KW"/>
</dbReference>
<dbReference type="InterPro" id="IPR044865">
    <property type="entry name" value="MRH_dom"/>
</dbReference>
<dbReference type="OrthoDB" id="448954at2759"/>
<evidence type="ECO:0000256" key="8">
    <source>
        <dbReference type="SAM" id="MobiDB-lite"/>
    </source>
</evidence>
<comment type="similarity">
    <text evidence="2">Belongs to the OS-9 family.</text>
</comment>
<evidence type="ECO:0000313" key="11">
    <source>
        <dbReference type="EMBL" id="TPX72569.1"/>
    </source>
</evidence>
<dbReference type="EMBL" id="QEAP01000218">
    <property type="protein sequence ID" value="TPX72569.1"/>
    <property type="molecule type" value="Genomic_DNA"/>
</dbReference>
<dbReference type="InterPro" id="IPR045149">
    <property type="entry name" value="OS-9-like"/>
</dbReference>
<sequence length="660" mass="72733">MQLTLALAALVAVSATSAPSKQPSTKQPLTRQLVYSDLFASERFAVKFSKHPSGDISNERRVDVSVGSRRFSCGIPESLETPSPPPAAVTVSPDDADDDPEETAQLERKQSIWRGVNLVLAMSEKSCMQYIHGWWHYELCPKTHMRQFHPRSAEEAAKYPNKKQDYVLGKRSTAASAQYSNADIVTVELEGKTQSYLSLWYEDGTACDIMGNNPRKTEVQFHCVPGYADYIHFVRETASCQYLVHVNSATLCGDEAFKAKPIALSTGAVHGIDANLILCEPIQDDVISFKMDDDSESPLSLRALTNVEPGAYSLASMYPDVLQAAAKEDPMAAAVVKALTGKKSGSRMTNLINNEDLMKKVQQALSELTKGDATLNDGSELKMVELVIDEEGNIVMERGDVATLQKFMGADVAENLKTVDTVTADQTAGDNDKAGVIAEVESTQPPAKRSMDDAIQQLVDVTEERNRKLLEAHEEEVARLKQEHDALHAKHMKKTEEAHAAHMKRHDEQHQKNVDRDARPAQLPEGHIVRVVQEEQRAKRAADQANQESAERSQRSSESYSSETVVEDGRIVKQKSEGTAAHQESRNGVDGAIEVITVDGNDGNLADLKDKVREILKNRKAASAKDVEAAKALLAQRIQNMRAKKENDKQNKEATAHDEL</sequence>
<evidence type="ECO:0000256" key="4">
    <source>
        <dbReference type="ARBA" id="ARBA00022729"/>
    </source>
</evidence>
<dbReference type="GO" id="GO:0005788">
    <property type="term" value="C:endoplasmic reticulum lumen"/>
    <property type="evidence" value="ECO:0007669"/>
    <property type="project" value="TreeGrafter"/>
</dbReference>
<accession>A0A507F8F4</accession>
<dbReference type="SUPFAM" id="SSF50911">
    <property type="entry name" value="Mannose 6-phosphate receptor domain"/>
    <property type="match status" value="1"/>
</dbReference>
<feature type="compositionally biased region" description="Basic and acidic residues" evidence="8">
    <location>
        <begin position="643"/>
        <end position="660"/>
    </location>
</feature>
<name>A0A507F8F4_9FUNG</name>
<keyword evidence="5" id="KW-0430">Lectin</keyword>
<feature type="compositionally biased region" description="Basic and acidic residues" evidence="8">
    <location>
        <begin position="532"/>
        <end position="542"/>
    </location>
</feature>
<evidence type="ECO:0000313" key="12">
    <source>
        <dbReference type="Proteomes" id="UP000320333"/>
    </source>
</evidence>
<evidence type="ECO:0000256" key="6">
    <source>
        <dbReference type="ARBA" id="ARBA00022824"/>
    </source>
</evidence>
<evidence type="ECO:0000259" key="10">
    <source>
        <dbReference type="PROSITE" id="PS51914"/>
    </source>
</evidence>
<keyword evidence="4 9" id="KW-0732">Signal</keyword>
<dbReference type="InterPro" id="IPR012913">
    <property type="entry name" value="OS9-like_dom"/>
</dbReference>
<dbReference type="Gene3D" id="2.70.130.10">
    <property type="entry name" value="Mannose-6-phosphate receptor binding domain"/>
    <property type="match status" value="1"/>
</dbReference>
<feature type="signal peptide" evidence="9">
    <location>
        <begin position="1"/>
        <end position="15"/>
    </location>
</feature>
<dbReference type="GO" id="GO:0005789">
    <property type="term" value="C:endoplasmic reticulum membrane"/>
    <property type="evidence" value="ECO:0007669"/>
    <property type="project" value="UniProtKB-SubCell"/>
</dbReference>
<dbReference type="STRING" id="246404.A0A507F8F4"/>
<feature type="chain" id="PRO_5021316516" description="Protein OS-9 homolog" evidence="9">
    <location>
        <begin position="16"/>
        <end position="660"/>
    </location>
</feature>
<comment type="subcellular location">
    <subcellularLocation>
        <location evidence="1">Endoplasmic reticulum membrane</location>
        <topology evidence="1">Peripheral membrane protein</topology>
        <orientation evidence="1">Lumenal side</orientation>
    </subcellularLocation>
</comment>
<protein>
    <recommendedName>
        <fullName evidence="3">Protein OS-9 homolog</fullName>
    </recommendedName>
</protein>
<dbReference type="GO" id="GO:0030968">
    <property type="term" value="P:endoplasmic reticulum unfolded protein response"/>
    <property type="evidence" value="ECO:0007669"/>
    <property type="project" value="InterPro"/>
</dbReference>
<dbReference type="PROSITE" id="PS51914">
    <property type="entry name" value="MRH"/>
    <property type="match status" value="1"/>
</dbReference>
<keyword evidence="6" id="KW-0256">Endoplasmic reticulum</keyword>
<evidence type="ECO:0000256" key="1">
    <source>
        <dbReference type="ARBA" id="ARBA00004367"/>
    </source>
</evidence>
<evidence type="ECO:0000256" key="3">
    <source>
        <dbReference type="ARBA" id="ARBA00018727"/>
    </source>
</evidence>
<keyword evidence="12" id="KW-1185">Reference proteome</keyword>
<keyword evidence="7" id="KW-1015">Disulfide bond</keyword>
<evidence type="ECO:0000256" key="2">
    <source>
        <dbReference type="ARBA" id="ARBA00009918"/>
    </source>
</evidence>
<evidence type="ECO:0000256" key="9">
    <source>
        <dbReference type="SAM" id="SignalP"/>
    </source>
</evidence>
<feature type="region of interest" description="Disordered" evidence="8">
    <location>
        <begin position="640"/>
        <end position="660"/>
    </location>
</feature>
<feature type="domain" description="MRH" evidence="10">
    <location>
        <begin position="125"/>
        <end position="254"/>
    </location>
</feature>
<dbReference type="AlphaFoldDB" id="A0A507F8F4"/>
<reference evidence="11 12" key="1">
    <citation type="journal article" date="2019" name="Sci. Rep.">
        <title>Comparative genomics of chytrid fungi reveal insights into the obligate biotrophic and pathogenic lifestyle of Synchytrium endobioticum.</title>
        <authorList>
            <person name="van de Vossenberg B.T.L.H."/>
            <person name="Warris S."/>
            <person name="Nguyen H.D.T."/>
            <person name="van Gent-Pelzer M.P.E."/>
            <person name="Joly D.L."/>
            <person name="van de Geest H.C."/>
            <person name="Bonants P.J.M."/>
            <person name="Smith D.S."/>
            <person name="Levesque C.A."/>
            <person name="van der Lee T.A.J."/>
        </authorList>
    </citation>
    <scope>NUCLEOTIDE SEQUENCE [LARGE SCALE GENOMIC DNA]</scope>
    <source>
        <strain evidence="11 12">CBS 675.73</strain>
    </source>
</reference>
<dbReference type="PANTHER" id="PTHR15414">
    <property type="entry name" value="OS-9-RELATED"/>
    <property type="match status" value="1"/>
</dbReference>
<dbReference type="GO" id="GO:0030970">
    <property type="term" value="P:retrograde protein transport, ER to cytosol"/>
    <property type="evidence" value="ECO:0007669"/>
    <property type="project" value="TreeGrafter"/>
</dbReference>
<proteinExistence type="inferred from homology"/>
<dbReference type="Proteomes" id="UP000320333">
    <property type="component" value="Unassembled WGS sequence"/>
</dbReference>
<feature type="compositionally biased region" description="Basic and acidic residues" evidence="8">
    <location>
        <begin position="491"/>
        <end position="519"/>
    </location>
</feature>
<comment type="caution">
    <text evidence="11">The sequence shown here is derived from an EMBL/GenBank/DDBJ whole genome shotgun (WGS) entry which is preliminary data.</text>
</comment>
<organism evidence="11 12">
    <name type="scientific">Chytriomyces confervae</name>
    <dbReference type="NCBI Taxonomy" id="246404"/>
    <lineage>
        <taxon>Eukaryota</taxon>
        <taxon>Fungi</taxon>
        <taxon>Fungi incertae sedis</taxon>
        <taxon>Chytridiomycota</taxon>
        <taxon>Chytridiomycota incertae sedis</taxon>
        <taxon>Chytridiomycetes</taxon>
        <taxon>Chytridiales</taxon>
        <taxon>Chytriomycetaceae</taxon>
        <taxon>Chytriomyces</taxon>
    </lineage>
</organism>
<feature type="region of interest" description="Disordered" evidence="8">
    <location>
        <begin position="74"/>
        <end position="101"/>
    </location>
</feature>